<organism evidence="1 2">
    <name type="scientific">Caballeronia sordidicola</name>
    <name type="common">Burkholderia sordidicola</name>
    <dbReference type="NCBI Taxonomy" id="196367"/>
    <lineage>
        <taxon>Bacteria</taxon>
        <taxon>Pseudomonadati</taxon>
        <taxon>Pseudomonadota</taxon>
        <taxon>Betaproteobacteria</taxon>
        <taxon>Burkholderiales</taxon>
        <taxon>Burkholderiaceae</taxon>
        <taxon>Caballeronia</taxon>
    </lineage>
</organism>
<evidence type="ECO:0000313" key="2">
    <source>
        <dbReference type="Proteomes" id="UP000214720"/>
    </source>
</evidence>
<dbReference type="EMBL" id="MTHB01000234">
    <property type="protein sequence ID" value="OXC73925.1"/>
    <property type="molecule type" value="Genomic_DNA"/>
</dbReference>
<dbReference type="AlphaFoldDB" id="A0A226WRW7"/>
<dbReference type="Proteomes" id="UP000214720">
    <property type="component" value="Unassembled WGS sequence"/>
</dbReference>
<comment type="caution">
    <text evidence="1">The sequence shown here is derived from an EMBL/GenBank/DDBJ whole genome shotgun (WGS) entry which is preliminary data.</text>
</comment>
<proteinExistence type="predicted"/>
<gene>
    <name evidence="1" type="ORF">BSU04_34200</name>
</gene>
<accession>A0A226WRW7</accession>
<sequence>MPELTPRSRAGPALASLLTTPAQAGPQQMHREQALRMTQALHMVRFASHPGTL</sequence>
<protein>
    <submittedName>
        <fullName evidence="1">Uncharacterized protein</fullName>
    </submittedName>
</protein>
<reference evidence="2" key="1">
    <citation type="submission" date="2017-01" db="EMBL/GenBank/DDBJ databases">
        <title>Genome Analysis of Deinococcus marmoris KOPRI26562.</title>
        <authorList>
            <person name="Kim J.H."/>
            <person name="Oh H.-M."/>
        </authorList>
    </citation>
    <scope>NUCLEOTIDE SEQUENCE [LARGE SCALE GENOMIC DNA]</scope>
    <source>
        <strain evidence="2">PAMC 26633</strain>
    </source>
</reference>
<evidence type="ECO:0000313" key="1">
    <source>
        <dbReference type="EMBL" id="OXC73925.1"/>
    </source>
</evidence>
<name>A0A226WRW7_CABSO</name>